<sequence length="105" mass="11518">MSNSPTNSQSSSFIAAKTSTNPPVEIGAKGSIGSLIKQEIEYFNRHKVHTRKHNVQGLEANSTRTSDRRKNKFIPSICSAIDVDSINGPKLVSGSSYKNPKRFLI</sequence>
<accession>A0AAD8L6B4</accession>
<feature type="region of interest" description="Disordered" evidence="1">
    <location>
        <begin position="1"/>
        <end position="20"/>
    </location>
</feature>
<gene>
    <name evidence="2" type="ORF">QVD17_01403</name>
</gene>
<dbReference type="PANTHER" id="PTHR35131">
    <property type="entry name" value="EXPRESSED PROTEIN"/>
    <property type="match status" value="1"/>
</dbReference>
<evidence type="ECO:0000313" key="3">
    <source>
        <dbReference type="Proteomes" id="UP001229421"/>
    </source>
</evidence>
<name>A0AAD8L6B4_TARER</name>
<reference evidence="2" key="1">
    <citation type="journal article" date="2023" name="bioRxiv">
        <title>Improved chromosome-level genome assembly for marigold (Tagetes erecta).</title>
        <authorList>
            <person name="Jiang F."/>
            <person name="Yuan L."/>
            <person name="Wang S."/>
            <person name="Wang H."/>
            <person name="Xu D."/>
            <person name="Wang A."/>
            <person name="Fan W."/>
        </authorList>
    </citation>
    <scope>NUCLEOTIDE SEQUENCE</scope>
    <source>
        <strain evidence="2">WSJ</strain>
        <tissue evidence="2">Leaf</tissue>
    </source>
</reference>
<dbReference type="EMBL" id="JAUHHV010000001">
    <property type="protein sequence ID" value="KAK1435637.1"/>
    <property type="molecule type" value="Genomic_DNA"/>
</dbReference>
<dbReference type="AlphaFoldDB" id="A0AAD8L6B4"/>
<protein>
    <submittedName>
        <fullName evidence="2">Uncharacterized protein</fullName>
    </submittedName>
</protein>
<feature type="compositionally biased region" description="Low complexity" evidence="1">
    <location>
        <begin position="1"/>
        <end position="12"/>
    </location>
</feature>
<dbReference type="PANTHER" id="PTHR35131:SF1">
    <property type="entry name" value="EXPRESSED PROTEIN"/>
    <property type="match status" value="1"/>
</dbReference>
<organism evidence="2 3">
    <name type="scientific">Tagetes erecta</name>
    <name type="common">African marigold</name>
    <dbReference type="NCBI Taxonomy" id="13708"/>
    <lineage>
        <taxon>Eukaryota</taxon>
        <taxon>Viridiplantae</taxon>
        <taxon>Streptophyta</taxon>
        <taxon>Embryophyta</taxon>
        <taxon>Tracheophyta</taxon>
        <taxon>Spermatophyta</taxon>
        <taxon>Magnoliopsida</taxon>
        <taxon>eudicotyledons</taxon>
        <taxon>Gunneridae</taxon>
        <taxon>Pentapetalae</taxon>
        <taxon>asterids</taxon>
        <taxon>campanulids</taxon>
        <taxon>Asterales</taxon>
        <taxon>Asteraceae</taxon>
        <taxon>Asteroideae</taxon>
        <taxon>Heliantheae alliance</taxon>
        <taxon>Tageteae</taxon>
        <taxon>Tagetes</taxon>
    </lineage>
</organism>
<comment type="caution">
    <text evidence="2">The sequence shown here is derived from an EMBL/GenBank/DDBJ whole genome shotgun (WGS) entry which is preliminary data.</text>
</comment>
<dbReference type="Proteomes" id="UP001229421">
    <property type="component" value="Unassembled WGS sequence"/>
</dbReference>
<keyword evidence="3" id="KW-1185">Reference proteome</keyword>
<evidence type="ECO:0000313" key="2">
    <source>
        <dbReference type="EMBL" id="KAK1435637.1"/>
    </source>
</evidence>
<evidence type="ECO:0000256" key="1">
    <source>
        <dbReference type="SAM" id="MobiDB-lite"/>
    </source>
</evidence>
<proteinExistence type="predicted"/>